<evidence type="ECO:0000256" key="2">
    <source>
        <dbReference type="ARBA" id="ARBA00005979"/>
    </source>
</evidence>
<comment type="cofactor">
    <cofactor evidence="1">
        <name>FMN</name>
        <dbReference type="ChEBI" id="CHEBI:58210"/>
    </cofactor>
</comment>
<dbReference type="KEGG" id="pmes:FX988_01265"/>
<evidence type="ECO:0000313" key="7">
    <source>
        <dbReference type="Proteomes" id="UP000464524"/>
    </source>
</evidence>
<keyword evidence="3 6" id="KW-0560">Oxidoreductase</keyword>
<dbReference type="InterPro" id="IPR001155">
    <property type="entry name" value="OxRdtase_FMN_N"/>
</dbReference>
<dbReference type="InterPro" id="IPR045247">
    <property type="entry name" value="Oye-like"/>
</dbReference>
<dbReference type="Proteomes" id="UP000464524">
    <property type="component" value="Chromosome"/>
</dbReference>
<dbReference type="FunFam" id="3.20.20.70:FF:000059">
    <property type="entry name" value="N-ethylmaleimide reductase, FMN-linked"/>
    <property type="match status" value="1"/>
</dbReference>
<evidence type="ECO:0000256" key="3">
    <source>
        <dbReference type="ARBA" id="ARBA00023002"/>
    </source>
</evidence>
<proteinExistence type="inferred from homology"/>
<reference evidence="6 7" key="1">
    <citation type="submission" date="2019-12" db="EMBL/GenBank/DDBJ databases">
        <title>Genome sequencing and assembly of endphytes of Porphyra tenera.</title>
        <authorList>
            <person name="Park J.M."/>
            <person name="Shin R."/>
            <person name="Jo S.H."/>
        </authorList>
    </citation>
    <scope>NUCLEOTIDE SEQUENCE [LARGE SCALE GENOMIC DNA]</scope>
    <source>
        <strain evidence="6 7">GPM4</strain>
    </source>
</reference>
<dbReference type="PANTHER" id="PTHR22893:SF91">
    <property type="entry name" value="NADPH DEHYDROGENASE 2-RELATED"/>
    <property type="match status" value="1"/>
</dbReference>
<dbReference type="Gene3D" id="3.20.20.70">
    <property type="entry name" value="Aldolase class I"/>
    <property type="match status" value="1"/>
</dbReference>
<dbReference type="GO" id="GO:0016628">
    <property type="term" value="F:oxidoreductase activity, acting on the CH-CH group of donors, NAD or NADP as acceptor"/>
    <property type="evidence" value="ECO:0007669"/>
    <property type="project" value="UniProtKB-ARBA"/>
</dbReference>
<dbReference type="GO" id="GO:0005829">
    <property type="term" value="C:cytosol"/>
    <property type="evidence" value="ECO:0007669"/>
    <property type="project" value="UniProtKB-ARBA"/>
</dbReference>
<dbReference type="PANTHER" id="PTHR22893">
    <property type="entry name" value="NADH OXIDOREDUCTASE-RELATED"/>
    <property type="match status" value="1"/>
</dbReference>
<protein>
    <submittedName>
        <fullName evidence="6">N-ethylmaleimide reductase</fullName>
        <ecNumber evidence="6">1.-.-.-</ecNumber>
    </submittedName>
</protein>
<dbReference type="RefSeq" id="WP_160178830.1">
    <property type="nucleotide sequence ID" value="NZ_CP047656.1"/>
</dbReference>
<name>A0A857JGC5_9ALTE</name>
<feature type="domain" description="NADH:flavin oxidoreductase/NADH oxidase N-terminal" evidence="5">
    <location>
        <begin position="24"/>
        <end position="361"/>
    </location>
</feature>
<dbReference type="OrthoDB" id="8523426at2"/>
<organism evidence="6 7">
    <name type="scientific">Paraglaciecola mesophila</name>
    <dbReference type="NCBI Taxonomy" id="197222"/>
    <lineage>
        <taxon>Bacteria</taxon>
        <taxon>Pseudomonadati</taxon>
        <taxon>Pseudomonadota</taxon>
        <taxon>Gammaproteobacteria</taxon>
        <taxon>Alteromonadales</taxon>
        <taxon>Alteromonadaceae</taxon>
        <taxon>Paraglaciecola</taxon>
    </lineage>
</organism>
<evidence type="ECO:0000256" key="4">
    <source>
        <dbReference type="SAM" id="MobiDB-lite"/>
    </source>
</evidence>
<accession>A0A857JGC5</accession>
<dbReference type="InterPro" id="IPR013785">
    <property type="entry name" value="Aldolase_TIM"/>
</dbReference>
<sequence>MSNSQSHSQHADNSNKAQPSEQALLKPLALGHLPLSNRVFMAPLTRSRSTAGDNLQTPLHALYYAQRSTAGLIVSEATQISPQGQGYAWTPGIFSDEQVAHWKVVTDAVHNAGGRIFCQLWHVGAISHQVFQPNDACPLSSSDFQPEGEAFVGDLLPDGPTVPHPKARAMTLEDIDNVKRDYRHAAKCAKEAGFDGVELHAANGYLLDQFIRSSVNKRDDQYGGSVENRLRLLQEVLDVIAQEIPRKNIGVRLSPTGGPGGSYDENPHETYVAAAKAVSEKDVAYIHVVRPNDHTGDGSGLEEGNQLLKDMRAAFSGVFIANGEFSPQEANKWIANNDADAVAFGRMFLANPDLPARIAHEGPYNKPNEETFYGGGSQGYVDYQSLTYLKPAL</sequence>
<comment type="similarity">
    <text evidence="2">Belongs to the NADH:flavin oxidoreductase/NADH oxidase family.</text>
</comment>
<dbReference type="CDD" id="cd02933">
    <property type="entry name" value="OYE_like_FMN"/>
    <property type="match status" value="1"/>
</dbReference>
<dbReference type="AlphaFoldDB" id="A0A857JGC5"/>
<gene>
    <name evidence="6" type="ORF">FX988_01265</name>
</gene>
<dbReference type="GO" id="GO:0010181">
    <property type="term" value="F:FMN binding"/>
    <property type="evidence" value="ECO:0007669"/>
    <property type="project" value="InterPro"/>
</dbReference>
<feature type="region of interest" description="Disordered" evidence="4">
    <location>
        <begin position="1"/>
        <end position="20"/>
    </location>
</feature>
<dbReference type="Pfam" id="PF00724">
    <property type="entry name" value="Oxidored_FMN"/>
    <property type="match status" value="1"/>
</dbReference>
<keyword evidence="7" id="KW-1185">Reference proteome</keyword>
<evidence type="ECO:0000313" key="6">
    <source>
        <dbReference type="EMBL" id="QHJ11043.1"/>
    </source>
</evidence>
<dbReference type="EC" id="1.-.-.-" evidence="6"/>
<dbReference type="EMBL" id="CP047656">
    <property type="protein sequence ID" value="QHJ11043.1"/>
    <property type="molecule type" value="Genomic_DNA"/>
</dbReference>
<dbReference type="SUPFAM" id="SSF51395">
    <property type="entry name" value="FMN-linked oxidoreductases"/>
    <property type="match status" value="1"/>
</dbReference>
<evidence type="ECO:0000259" key="5">
    <source>
        <dbReference type="Pfam" id="PF00724"/>
    </source>
</evidence>
<evidence type="ECO:0000256" key="1">
    <source>
        <dbReference type="ARBA" id="ARBA00001917"/>
    </source>
</evidence>